<accession>A0A4R5NG82</accession>
<dbReference type="RefSeq" id="WP_010620290.1">
    <property type="nucleotide sequence ID" value="NZ_PUFO01000088.1"/>
</dbReference>
<dbReference type="OrthoDB" id="2319003at2"/>
<dbReference type="EMBL" id="PUFO01000088">
    <property type="protein sequence ID" value="TDG73249.1"/>
    <property type="molecule type" value="Genomic_DNA"/>
</dbReference>
<organism evidence="1 2">
    <name type="scientific">Secundilactobacillus malefermentans</name>
    <dbReference type="NCBI Taxonomy" id="176292"/>
    <lineage>
        <taxon>Bacteria</taxon>
        <taxon>Bacillati</taxon>
        <taxon>Bacillota</taxon>
        <taxon>Bacilli</taxon>
        <taxon>Lactobacillales</taxon>
        <taxon>Lactobacillaceae</taxon>
        <taxon>Secundilactobacillus</taxon>
    </lineage>
</organism>
<name>A0A4R5NG82_9LACO</name>
<proteinExistence type="predicted"/>
<keyword evidence="2" id="KW-1185">Reference proteome</keyword>
<reference evidence="1 2" key="1">
    <citation type="journal article" date="2019" name="Appl. Microbiol. Biotechnol.">
        <title>Uncovering carbohydrate metabolism through a genotype-phenotype association study of 56 lactic acid bacteria genomes.</title>
        <authorList>
            <person name="Buron-Moles G."/>
            <person name="Chailyan A."/>
            <person name="Dolejs I."/>
            <person name="Forster J."/>
            <person name="Miks M.H."/>
        </authorList>
    </citation>
    <scope>NUCLEOTIDE SEQUENCE [LARGE SCALE GENOMIC DNA]</scope>
    <source>
        <strain evidence="1 2">ATCC 49373</strain>
    </source>
</reference>
<comment type="caution">
    <text evidence="1">The sequence shown here is derived from an EMBL/GenBank/DDBJ whole genome shotgun (WGS) entry which is preliminary data.</text>
</comment>
<evidence type="ECO:0000313" key="2">
    <source>
        <dbReference type="Proteomes" id="UP000294854"/>
    </source>
</evidence>
<protein>
    <submittedName>
        <fullName evidence="1">Uncharacterized protein</fullName>
    </submittedName>
</protein>
<dbReference type="STRING" id="1122149.FD44_GL000846"/>
<dbReference type="AlphaFoldDB" id="A0A4R5NG82"/>
<dbReference type="Proteomes" id="UP000294854">
    <property type="component" value="Unassembled WGS sequence"/>
</dbReference>
<sequence>MKKVRLLLVAIAMVMGFAIFVGNGETVSAKSKTIPVSLRGKWSTHKDKKGNSEYLKISKSAFYNATYHKGKKTSYFWYRGSKSVASTHTFPLVSEKERSGYWGISGAGAYWDLKATKIKYKGHKVKVLKRVLYGVAGYPNRYSYYYKK</sequence>
<gene>
    <name evidence="1" type="ORF">C5L31_002011</name>
</gene>
<evidence type="ECO:0000313" key="1">
    <source>
        <dbReference type="EMBL" id="TDG73249.1"/>
    </source>
</evidence>